<sequence>MGFSTPYTSLHNYKLANKRTRVLGVEMMTSVGGGGYPSLPQRICGSGVHPQHDLLLVVYHHNAAVSCTLCTKPLAGLHAYNSAICMFNFHWECVFGSSSVQQPQVPPHVGVGANVQQPPPPRPPPNAQPPPLPARRGLGSIIAGSAIGAFVSEIVKEIIRHDDEEVSEE</sequence>
<protein>
    <submittedName>
        <fullName evidence="2">Uncharacterized protein</fullName>
    </submittedName>
</protein>
<evidence type="ECO:0000313" key="2">
    <source>
        <dbReference type="EMBL" id="KAG2563551.1"/>
    </source>
</evidence>
<keyword evidence="3" id="KW-1185">Reference proteome</keyword>
<evidence type="ECO:0000256" key="1">
    <source>
        <dbReference type="SAM" id="MobiDB-lite"/>
    </source>
</evidence>
<gene>
    <name evidence="2" type="ORF">PVAP13_8KG052500</name>
</gene>
<name>A0A8T0PMN1_PANVG</name>
<feature type="region of interest" description="Disordered" evidence="1">
    <location>
        <begin position="106"/>
        <end position="138"/>
    </location>
</feature>
<dbReference type="EMBL" id="CM029051">
    <property type="protein sequence ID" value="KAG2563551.1"/>
    <property type="molecule type" value="Genomic_DNA"/>
</dbReference>
<dbReference type="SUPFAM" id="SSF57889">
    <property type="entry name" value="Cysteine-rich domain"/>
    <property type="match status" value="1"/>
</dbReference>
<dbReference type="AlphaFoldDB" id="A0A8T0PMN1"/>
<accession>A0A8T0PMN1</accession>
<dbReference type="InterPro" id="IPR046349">
    <property type="entry name" value="C1-like_sf"/>
</dbReference>
<feature type="compositionally biased region" description="Pro residues" evidence="1">
    <location>
        <begin position="117"/>
        <end position="133"/>
    </location>
</feature>
<organism evidence="2 3">
    <name type="scientific">Panicum virgatum</name>
    <name type="common">Blackwell switchgrass</name>
    <dbReference type="NCBI Taxonomy" id="38727"/>
    <lineage>
        <taxon>Eukaryota</taxon>
        <taxon>Viridiplantae</taxon>
        <taxon>Streptophyta</taxon>
        <taxon>Embryophyta</taxon>
        <taxon>Tracheophyta</taxon>
        <taxon>Spermatophyta</taxon>
        <taxon>Magnoliopsida</taxon>
        <taxon>Liliopsida</taxon>
        <taxon>Poales</taxon>
        <taxon>Poaceae</taxon>
        <taxon>PACMAD clade</taxon>
        <taxon>Panicoideae</taxon>
        <taxon>Panicodae</taxon>
        <taxon>Paniceae</taxon>
        <taxon>Panicinae</taxon>
        <taxon>Panicum</taxon>
        <taxon>Panicum sect. Hiantes</taxon>
    </lineage>
</organism>
<proteinExistence type="predicted"/>
<dbReference type="Proteomes" id="UP000823388">
    <property type="component" value="Chromosome 8K"/>
</dbReference>
<reference evidence="2 3" key="1">
    <citation type="submission" date="2020-05" db="EMBL/GenBank/DDBJ databases">
        <title>WGS assembly of Panicum virgatum.</title>
        <authorList>
            <person name="Lovell J.T."/>
            <person name="Jenkins J."/>
            <person name="Shu S."/>
            <person name="Juenger T.E."/>
            <person name="Schmutz J."/>
        </authorList>
    </citation>
    <scope>NUCLEOTIDE SEQUENCE [LARGE SCALE GENOMIC DNA]</scope>
    <source>
        <strain evidence="3">cv. AP13</strain>
    </source>
</reference>
<evidence type="ECO:0000313" key="3">
    <source>
        <dbReference type="Proteomes" id="UP000823388"/>
    </source>
</evidence>
<comment type="caution">
    <text evidence="2">The sequence shown here is derived from an EMBL/GenBank/DDBJ whole genome shotgun (WGS) entry which is preliminary data.</text>
</comment>